<evidence type="ECO:0000256" key="4">
    <source>
        <dbReference type="ARBA" id="ARBA00023239"/>
    </source>
</evidence>
<dbReference type="Gene3D" id="3.90.1150.10">
    <property type="entry name" value="Aspartate Aminotransferase, domain 1"/>
    <property type="match status" value="1"/>
</dbReference>
<keyword evidence="8" id="KW-1185">Reference proteome</keyword>
<evidence type="ECO:0000256" key="1">
    <source>
        <dbReference type="ARBA" id="ARBA00001933"/>
    </source>
</evidence>
<sequence>MDKQTRLLHAGRHPERYDGAVNVPVFRASTILHPSVAAMESSGRTPFEGVRYGRFGTPTTFALEEAVAELEGGSHCIATSSGLAAITGTLMALLETGDHLLMTDSAYAPTRGFCDRVLARLGIETTYYDPRLGAGIAALIRPNTRLVFTESPGSLTFEMQDLPAIAQAAHAAGALVAIDNTWGVLHFQPFAHGADVSIQAATKYIVGHADAMLGTITTADKALWHRIKSSVAAFGASPGTEEMYLGLRGLRSLPVRLAQHFATARELTHWLESRPEVARVLYPPLPSDPGHDLWKRDFTGGCGLFGVILRPASKAAVDAMLDGFRHFKLGYSWGGFESLVIPTGGGSIHRTATEWAPEGPSLRFHAGLETAADLKADLEEGFGRLAAVGG</sequence>
<organism evidence="7 8">
    <name type="scientific">Phaeospirillum tilakii</name>
    <dbReference type="NCBI Taxonomy" id="741673"/>
    <lineage>
        <taxon>Bacteria</taxon>
        <taxon>Pseudomonadati</taxon>
        <taxon>Pseudomonadota</taxon>
        <taxon>Alphaproteobacteria</taxon>
        <taxon>Rhodospirillales</taxon>
        <taxon>Rhodospirillaceae</taxon>
        <taxon>Phaeospirillum</taxon>
    </lineage>
</organism>
<name>A0ABW5CFU4_9PROT</name>
<dbReference type="InterPro" id="IPR000277">
    <property type="entry name" value="Cys/Met-Metab_PyrdxlP-dep_enz"/>
</dbReference>
<proteinExistence type="inferred from homology"/>
<dbReference type="SUPFAM" id="SSF53383">
    <property type="entry name" value="PLP-dependent transferases"/>
    <property type="match status" value="1"/>
</dbReference>
<dbReference type="InterPro" id="IPR015422">
    <property type="entry name" value="PyrdxlP-dep_Trfase_small"/>
</dbReference>
<dbReference type="InterPro" id="IPR015424">
    <property type="entry name" value="PyrdxlP-dep_Trfase"/>
</dbReference>
<dbReference type="EMBL" id="JBHUIY010000059">
    <property type="protein sequence ID" value="MFD2235631.1"/>
    <property type="molecule type" value="Genomic_DNA"/>
</dbReference>
<dbReference type="RefSeq" id="WP_377318986.1">
    <property type="nucleotide sequence ID" value="NZ_JBHUIY010000059.1"/>
</dbReference>
<keyword evidence="3 6" id="KW-0663">Pyridoxal phosphate</keyword>
<comment type="caution">
    <text evidence="7">The sequence shown here is derived from an EMBL/GenBank/DDBJ whole genome shotgun (WGS) entry which is preliminary data.</text>
</comment>
<comment type="similarity">
    <text evidence="2 6">Belongs to the trans-sulfuration enzymes family.</text>
</comment>
<comment type="catalytic activity">
    <reaction evidence="5">
        <text>L,L-cystathionine + H2O = L-homocysteine + pyruvate + NH4(+)</text>
        <dbReference type="Rhea" id="RHEA:13965"/>
        <dbReference type="ChEBI" id="CHEBI:15361"/>
        <dbReference type="ChEBI" id="CHEBI:15377"/>
        <dbReference type="ChEBI" id="CHEBI:28938"/>
        <dbReference type="ChEBI" id="CHEBI:58161"/>
        <dbReference type="ChEBI" id="CHEBI:58199"/>
    </reaction>
</comment>
<dbReference type="Gene3D" id="3.40.640.10">
    <property type="entry name" value="Type I PLP-dependent aspartate aminotransferase-like (Major domain)"/>
    <property type="match status" value="1"/>
</dbReference>
<dbReference type="EC" id="4.4.1.13" evidence="7"/>
<evidence type="ECO:0000256" key="2">
    <source>
        <dbReference type="ARBA" id="ARBA00009077"/>
    </source>
</evidence>
<accession>A0ABW5CFU4</accession>
<evidence type="ECO:0000256" key="6">
    <source>
        <dbReference type="RuleBase" id="RU362118"/>
    </source>
</evidence>
<dbReference type="Proteomes" id="UP001597296">
    <property type="component" value="Unassembled WGS sequence"/>
</dbReference>
<protein>
    <submittedName>
        <fullName evidence="7">Cystathionine beta-lyase</fullName>
        <ecNumber evidence="7">4.4.1.13</ecNumber>
    </submittedName>
</protein>
<dbReference type="Pfam" id="PF01053">
    <property type="entry name" value="Cys_Met_Meta_PP"/>
    <property type="match status" value="1"/>
</dbReference>
<dbReference type="GO" id="GO:0047804">
    <property type="term" value="F:cysteine-S-conjugate beta-lyase activity"/>
    <property type="evidence" value="ECO:0007669"/>
    <property type="project" value="UniProtKB-EC"/>
</dbReference>
<dbReference type="InterPro" id="IPR006233">
    <property type="entry name" value="Cys_b_lyase_bac"/>
</dbReference>
<dbReference type="InterPro" id="IPR015421">
    <property type="entry name" value="PyrdxlP-dep_Trfase_major"/>
</dbReference>
<evidence type="ECO:0000256" key="5">
    <source>
        <dbReference type="ARBA" id="ARBA00047517"/>
    </source>
</evidence>
<evidence type="ECO:0000256" key="3">
    <source>
        <dbReference type="ARBA" id="ARBA00022898"/>
    </source>
</evidence>
<evidence type="ECO:0000313" key="8">
    <source>
        <dbReference type="Proteomes" id="UP001597296"/>
    </source>
</evidence>
<evidence type="ECO:0000313" key="7">
    <source>
        <dbReference type="EMBL" id="MFD2235631.1"/>
    </source>
</evidence>
<reference evidence="8" key="1">
    <citation type="journal article" date="2019" name="Int. J. Syst. Evol. Microbiol.">
        <title>The Global Catalogue of Microorganisms (GCM) 10K type strain sequencing project: providing services to taxonomists for standard genome sequencing and annotation.</title>
        <authorList>
            <consortium name="The Broad Institute Genomics Platform"/>
            <consortium name="The Broad Institute Genome Sequencing Center for Infectious Disease"/>
            <person name="Wu L."/>
            <person name="Ma J."/>
        </authorList>
    </citation>
    <scope>NUCLEOTIDE SEQUENCE [LARGE SCALE GENOMIC DNA]</scope>
    <source>
        <strain evidence="8">KCTC 15012</strain>
    </source>
</reference>
<dbReference type="PANTHER" id="PTHR43500">
    <property type="entry name" value="CYSTATHIONINE BETA-LYASE-RELATED"/>
    <property type="match status" value="1"/>
</dbReference>
<gene>
    <name evidence="7" type="primary">metC</name>
    <name evidence="7" type="ORF">ACFSNB_17665</name>
</gene>
<dbReference type="NCBIfam" id="TIGR01324">
    <property type="entry name" value="cysta_beta_ly_B"/>
    <property type="match status" value="1"/>
</dbReference>
<keyword evidence="4 7" id="KW-0456">Lyase</keyword>
<dbReference type="PIRSF" id="PIRSF001434">
    <property type="entry name" value="CGS"/>
    <property type="match status" value="1"/>
</dbReference>
<comment type="cofactor">
    <cofactor evidence="1 6">
        <name>pyridoxal 5'-phosphate</name>
        <dbReference type="ChEBI" id="CHEBI:597326"/>
    </cofactor>
</comment>
<dbReference type="PANTHER" id="PTHR43500:SF1">
    <property type="entry name" value="CYSTATHIONINE BETA-LYASE-RELATED"/>
    <property type="match status" value="1"/>
</dbReference>